<comment type="subcellular location">
    <subcellularLocation>
        <location evidence="1">Nucleus</location>
    </subcellularLocation>
</comment>
<dbReference type="Pfam" id="PF00644">
    <property type="entry name" value="PARP"/>
    <property type="match status" value="1"/>
</dbReference>
<comment type="similarity">
    <text evidence="13">Belongs to the ARTD/PARP family.</text>
</comment>
<gene>
    <name evidence="20" type="ORF">GOMPHAMPRED_006769</name>
</gene>
<dbReference type="Pfam" id="PF02877">
    <property type="entry name" value="PARP_reg"/>
    <property type="match status" value="1"/>
</dbReference>
<evidence type="ECO:0000256" key="8">
    <source>
        <dbReference type="ARBA" id="ARBA00022771"/>
    </source>
</evidence>
<dbReference type="Gene3D" id="1.20.142.10">
    <property type="entry name" value="Poly(ADP-ribose) polymerase, regulatory domain"/>
    <property type="match status" value="1"/>
</dbReference>
<protein>
    <recommendedName>
        <fullName evidence="15">Poly [ADP-ribose] polymerase</fullName>
        <shortName evidence="15">PARP</shortName>
        <ecNumber evidence="15">2.4.2.-</ecNumber>
    </recommendedName>
</protein>
<proteinExistence type="inferred from homology"/>
<dbReference type="EC" id="2.4.2.-" evidence="15"/>
<dbReference type="GO" id="GO:0003950">
    <property type="term" value="F:NAD+ poly-ADP-ribosyltransferase activity"/>
    <property type="evidence" value="ECO:0007669"/>
    <property type="project" value="UniProtKB-UniRule"/>
</dbReference>
<evidence type="ECO:0000256" key="11">
    <source>
        <dbReference type="ARBA" id="ARBA00023125"/>
    </source>
</evidence>
<dbReference type="InterPro" id="IPR036930">
    <property type="entry name" value="WGR_dom_sf"/>
</dbReference>
<evidence type="ECO:0000256" key="12">
    <source>
        <dbReference type="ARBA" id="ARBA00023242"/>
    </source>
</evidence>
<dbReference type="Pfam" id="PF05406">
    <property type="entry name" value="WGR"/>
    <property type="match status" value="1"/>
</dbReference>
<feature type="region of interest" description="Disordered" evidence="16">
    <location>
        <begin position="249"/>
        <end position="272"/>
    </location>
</feature>
<evidence type="ECO:0000256" key="6">
    <source>
        <dbReference type="ARBA" id="ARBA00022737"/>
    </source>
</evidence>
<sequence length="628" mass="70608">MPATRSRKRAASEEVVPEPVPQKKTRQTKKSKAEAKPEISQSASNATKDQPSKKSNKKSTTTGNKGTKAKGKNVKKVKDEKVKQDIGDDANAADTEKPDDEKPDEPKQESKTKNLEELKAGERSTQFAKANDLFIPVDKELHLPDQIYVYIDEDRTIYDASLNQTNASGNNNKFYKIQLVGDGHGSFWTWTRWGRVGENGQSEKLGDGSLQYARVCFEKKFKDKTGLNWEDRLNDPKSKKYVFLERSYEADSDDDGDDGGVKPEEEPIPESTLVPEVQSLMKFIFNQEYIRGTMADMNYDANKLPLGKLSKSTILRGYQTLKDLGALFDDHSLAGSVHNADYKEAVEQLSNRYYSYIPHAFGRNRPPVIETVDLLKREAQLLESLTDLKDSDDIMKPEKGKKINMLDARYNGLGMREMTPVGQSSAEFSNIHEYLNKTRGSTHGLNYKLLEVYRLEREGEETRFKKLEEGKSDRRLLWHGSRSTNYGGILSQGLRIAPPEAPVSGYMFGKGVYLADMSSKSANYCSHYISNNEALLLLCEAELGNPIQELTDATYSAGEDALAKNMLSTWGKGMTGPKAWKDAECIHANLKGVKMAQREEEEELLNTEAKKENMAEFHEIELTLSQSP</sequence>
<dbReference type="SUPFAM" id="SSF56399">
    <property type="entry name" value="ADP-ribosylation"/>
    <property type="match status" value="1"/>
</dbReference>
<evidence type="ECO:0000259" key="17">
    <source>
        <dbReference type="PROSITE" id="PS51059"/>
    </source>
</evidence>
<keyword evidence="8" id="KW-0863">Zinc-finger</keyword>
<dbReference type="Gene3D" id="2.20.140.10">
    <property type="entry name" value="WGR domain"/>
    <property type="match status" value="1"/>
</dbReference>
<feature type="compositionally biased region" description="Basic and acidic residues" evidence="16">
    <location>
        <begin position="94"/>
        <end position="122"/>
    </location>
</feature>
<dbReference type="GO" id="GO:0003677">
    <property type="term" value="F:DNA binding"/>
    <property type="evidence" value="ECO:0007669"/>
    <property type="project" value="UniProtKB-KW"/>
</dbReference>
<dbReference type="FunFam" id="2.20.140.10:FF:000001">
    <property type="entry name" value="Poly [ADP-ribose] polymerase"/>
    <property type="match status" value="1"/>
</dbReference>
<evidence type="ECO:0000256" key="10">
    <source>
        <dbReference type="ARBA" id="ARBA00023027"/>
    </source>
</evidence>
<keyword evidence="21" id="KW-1185">Reference proteome</keyword>
<dbReference type="InterPro" id="IPR036616">
    <property type="entry name" value="Poly(ADP-ribose)pol_reg_dom_sf"/>
</dbReference>
<feature type="compositionally biased region" description="Polar residues" evidence="16">
    <location>
        <begin position="39"/>
        <end position="49"/>
    </location>
</feature>
<dbReference type="FunFam" id="1.20.142.10:FF:000002">
    <property type="entry name" value="Poly [ADP-ribose] polymerase"/>
    <property type="match status" value="1"/>
</dbReference>
<evidence type="ECO:0000256" key="14">
    <source>
        <dbReference type="ARBA" id="ARBA00033987"/>
    </source>
</evidence>
<evidence type="ECO:0000256" key="1">
    <source>
        <dbReference type="ARBA" id="ARBA00004123"/>
    </source>
</evidence>
<keyword evidence="5" id="KW-0479">Metal-binding</keyword>
<dbReference type="PROSITE" id="PS51977">
    <property type="entry name" value="WGR"/>
    <property type="match status" value="1"/>
</dbReference>
<organism evidence="20 21">
    <name type="scientific">Gomphillus americanus</name>
    <dbReference type="NCBI Taxonomy" id="1940652"/>
    <lineage>
        <taxon>Eukaryota</taxon>
        <taxon>Fungi</taxon>
        <taxon>Dikarya</taxon>
        <taxon>Ascomycota</taxon>
        <taxon>Pezizomycotina</taxon>
        <taxon>Lecanoromycetes</taxon>
        <taxon>OSLEUM clade</taxon>
        <taxon>Ostropomycetidae</taxon>
        <taxon>Ostropales</taxon>
        <taxon>Graphidaceae</taxon>
        <taxon>Gomphilloideae</taxon>
        <taxon>Gomphillus</taxon>
    </lineage>
</organism>
<dbReference type="GO" id="GO:0005730">
    <property type="term" value="C:nucleolus"/>
    <property type="evidence" value="ECO:0007669"/>
    <property type="project" value="TreeGrafter"/>
</dbReference>
<keyword evidence="11" id="KW-0238">DNA-binding</keyword>
<dbReference type="GO" id="GO:0008270">
    <property type="term" value="F:zinc ion binding"/>
    <property type="evidence" value="ECO:0007669"/>
    <property type="project" value="UniProtKB-KW"/>
</dbReference>
<dbReference type="CDD" id="cd01437">
    <property type="entry name" value="parp_like"/>
    <property type="match status" value="1"/>
</dbReference>
<reference evidence="20" key="1">
    <citation type="submission" date="2021-03" db="EMBL/GenBank/DDBJ databases">
        <authorList>
            <person name="Tagirdzhanova G."/>
        </authorList>
    </citation>
    <scope>NUCLEOTIDE SEQUENCE</scope>
</reference>
<evidence type="ECO:0000259" key="19">
    <source>
        <dbReference type="PROSITE" id="PS51977"/>
    </source>
</evidence>
<dbReference type="InterPro" id="IPR012317">
    <property type="entry name" value="Poly(ADP-ribose)pol_cat_dom"/>
</dbReference>
<evidence type="ECO:0000256" key="5">
    <source>
        <dbReference type="ARBA" id="ARBA00022723"/>
    </source>
</evidence>
<keyword evidence="4" id="KW-0548">Nucleotidyltransferase</keyword>
<evidence type="ECO:0000256" key="7">
    <source>
        <dbReference type="ARBA" id="ARBA00022765"/>
    </source>
</evidence>
<feature type="domain" description="PARP alpha-helical" evidence="18">
    <location>
        <begin position="270"/>
        <end position="396"/>
    </location>
</feature>
<dbReference type="PROSITE" id="PS51060">
    <property type="entry name" value="PARP_ALPHA_HD"/>
    <property type="match status" value="1"/>
</dbReference>
<dbReference type="Gene3D" id="3.90.228.10">
    <property type="match status" value="1"/>
</dbReference>
<dbReference type="InterPro" id="IPR004102">
    <property type="entry name" value="Poly(ADP-ribose)pol_reg_dom"/>
</dbReference>
<evidence type="ECO:0000313" key="21">
    <source>
        <dbReference type="Proteomes" id="UP000664169"/>
    </source>
</evidence>
<evidence type="ECO:0000256" key="13">
    <source>
        <dbReference type="ARBA" id="ARBA00024347"/>
    </source>
</evidence>
<evidence type="ECO:0000256" key="2">
    <source>
        <dbReference type="ARBA" id="ARBA00022676"/>
    </source>
</evidence>
<dbReference type="InterPro" id="IPR050800">
    <property type="entry name" value="ARTD/PARP"/>
</dbReference>
<keyword evidence="3 15" id="KW-0808">Transferase</keyword>
<dbReference type="PANTHER" id="PTHR10459:SF60">
    <property type="entry name" value="POLY [ADP-RIBOSE] POLYMERASE 2"/>
    <property type="match status" value="1"/>
</dbReference>
<keyword evidence="6" id="KW-0677">Repeat</keyword>
<dbReference type="GO" id="GO:1990404">
    <property type="term" value="F:NAD+-protein mono-ADP-ribosyltransferase activity"/>
    <property type="evidence" value="ECO:0007669"/>
    <property type="project" value="TreeGrafter"/>
</dbReference>
<dbReference type="Proteomes" id="UP000664169">
    <property type="component" value="Unassembled WGS sequence"/>
</dbReference>
<dbReference type="InterPro" id="IPR008893">
    <property type="entry name" value="WGR_domain"/>
</dbReference>
<dbReference type="PROSITE" id="PS51059">
    <property type="entry name" value="PARP_CATALYTIC"/>
    <property type="match status" value="1"/>
</dbReference>
<keyword evidence="10 15" id="KW-0520">NAD</keyword>
<dbReference type="SMART" id="SM00773">
    <property type="entry name" value="WGR"/>
    <property type="match status" value="1"/>
</dbReference>
<name>A0A8H3EMP2_9LECA</name>
<dbReference type="GO" id="GO:0006302">
    <property type="term" value="P:double-strand break repair"/>
    <property type="evidence" value="ECO:0007669"/>
    <property type="project" value="TreeGrafter"/>
</dbReference>
<feature type="domain" description="PARP catalytic" evidence="17">
    <location>
        <begin position="404"/>
        <end position="628"/>
    </location>
</feature>
<keyword evidence="2 15" id="KW-0328">Glycosyltransferase</keyword>
<keyword evidence="12" id="KW-0539">Nucleus</keyword>
<evidence type="ECO:0000256" key="9">
    <source>
        <dbReference type="ARBA" id="ARBA00022833"/>
    </source>
</evidence>
<accession>A0A8H3EMP2</accession>
<evidence type="ECO:0000256" key="4">
    <source>
        <dbReference type="ARBA" id="ARBA00022695"/>
    </source>
</evidence>
<evidence type="ECO:0000256" key="15">
    <source>
        <dbReference type="RuleBase" id="RU362114"/>
    </source>
</evidence>
<dbReference type="GO" id="GO:0016779">
    <property type="term" value="F:nucleotidyltransferase activity"/>
    <property type="evidence" value="ECO:0007669"/>
    <property type="project" value="UniProtKB-KW"/>
</dbReference>
<dbReference type="SUPFAM" id="SSF47587">
    <property type="entry name" value="Domain of poly(ADP-ribose) polymerase"/>
    <property type="match status" value="1"/>
</dbReference>
<evidence type="ECO:0000256" key="3">
    <source>
        <dbReference type="ARBA" id="ARBA00022679"/>
    </source>
</evidence>
<keyword evidence="7" id="KW-0013">ADP-ribosylation</keyword>
<dbReference type="EMBL" id="CAJPDQ010000005">
    <property type="protein sequence ID" value="CAF9909466.1"/>
    <property type="molecule type" value="Genomic_DNA"/>
</dbReference>
<evidence type="ECO:0000259" key="18">
    <source>
        <dbReference type="PROSITE" id="PS51060"/>
    </source>
</evidence>
<feature type="region of interest" description="Disordered" evidence="16">
    <location>
        <begin position="1"/>
        <end position="122"/>
    </location>
</feature>
<dbReference type="GO" id="GO:0070212">
    <property type="term" value="P:protein poly-ADP-ribosylation"/>
    <property type="evidence" value="ECO:0007669"/>
    <property type="project" value="TreeGrafter"/>
</dbReference>
<feature type="domain" description="WGR" evidence="19">
    <location>
        <begin position="146"/>
        <end position="241"/>
    </location>
</feature>
<evidence type="ECO:0000256" key="16">
    <source>
        <dbReference type="SAM" id="MobiDB-lite"/>
    </source>
</evidence>
<dbReference type="AlphaFoldDB" id="A0A8H3EMP2"/>
<evidence type="ECO:0000313" key="20">
    <source>
        <dbReference type="EMBL" id="CAF9909466.1"/>
    </source>
</evidence>
<dbReference type="PANTHER" id="PTHR10459">
    <property type="entry name" value="DNA LIGASE"/>
    <property type="match status" value="1"/>
</dbReference>
<feature type="compositionally biased region" description="Basic and acidic residues" evidence="16">
    <location>
        <begin position="76"/>
        <end position="86"/>
    </location>
</feature>
<dbReference type="OrthoDB" id="2017365at2759"/>
<comment type="caution">
    <text evidence="20">The sequence shown here is derived from an EMBL/GenBank/DDBJ whole genome shotgun (WGS) entry which is preliminary data.</text>
</comment>
<dbReference type="CDD" id="cd07997">
    <property type="entry name" value="WGR_PARP"/>
    <property type="match status" value="1"/>
</dbReference>
<dbReference type="SUPFAM" id="SSF142921">
    <property type="entry name" value="WGR domain-like"/>
    <property type="match status" value="1"/>
</dbReference>
<keyword evidence="9" id="KW-0862">Zinc</keyword>
<comment type="catalytic activity">
    <reaction evidence="14">
        <text>NAD(+) + (ADP-D-ribosyl)n-acceptor = nicotinamide + (ADP-D-ribosyl)n+1-acceptor + H(+).</text>
        <dbReference type="EC" id="2.4.2.30"/>
    </reaction>
</comment>